<dbReference type="EMBL" id="CP143789">
    <property type="protein sequence ID" value="WVN89915.1"/>
    <property type="molecule type" value="Genomic_DNA"/>
</dbReference>
<evidence type="ECO:0000256" key="7">
    <source>
        <dbReference type="SAM" id="MobiDB-lite"/>
    </source>
</evidence>
<dbReference type="GO" id="GO:0043504">
    <property type="term" value="P:mitochondrial DNA repair"/>
    <property type="evidence" value="ECO:0007669"/>
    <property type="project" value="TreeGrafter"/>
</dbReference>
<reference evidence="8" key="3">
    <citation type="submission" date="2024-01" db="EMBL/GenBank/DDBJ databases">
        <authorList>
            <person name="Coelho M.A."/>
            <person name="David-Palma M."/>
            <person name="Shea T."/>
            <person name="Sun S."/>
            <person name="Cuomo C.A."/>
            <person name="Heitman J."/>
        </authorList>
    </citation>
    <scope>NUCLEOTIDE SEQUENCE</scope>
    <source>
        <strain evidence="8">CBS 7841</strain>
    </source>
</reference>
<evidence type="ECO:0000256" key="3">
    <source>
        <dbReference type="ARBA" id="ARBA00022763"/>
    </source>
</evidence>
<reference evidence="8" key="1">
    <citation type="submission" date="2016-06" db="EMBL/GenBank/DDBJ databases">
        <authorList>
            <person name="Cuomo C."/>
            <person name="Litvintseva A."/>
            <person name="Heitman J."/>
            <person name="Chen Y."/>
            <person name="Sun S."/>
            <person name="Springer D."/>
            <person name="Dromer F."/>
            <person name="Young S."/>
            <person name="Zeng Q."/>
            <person name="Chapman S."/>
            <person name="Gujja S."/>
            <person name="Saif S."/>
            <person name="Birren B."/>
        </authorList>
    </citation>
    <scope>NUCLEOTIDE SEQUENCE</scope>
    <source>
        <strain evidence="8">CBS 7841</strain>
    </source>
</reference>
<dbReference type="GO" id="GO:0009411">
    <property type="term" value="P:response to UV"/>
    <property type="evidence" value="ECO:0007669"/>
    <property type="project" value="InterPro"/>
</dbReference>
<keyword evidence="9" id="KW-1185">Reference proteome</keyword>
<feature type="region of interest" description="Disordered" evidence="7">
    <location>
        <begin position="138"/>
        <end position="185"/>
    </location>
</feature>
<evidence type="ECO:0000313" key="8">
    <source>
        <dbReference type="EMBL" id="WVN89915.1"/>
    </source>
</evidence>
<protein>
    <submittedName>
        <fullName evidence="8">UV damage endonuclease UvdE</fullName>
    </submittedName>
</protein>
<dbReference type="GO" id="GO:0006289">
    <property type="term" value="P:nucleotide-excision repair"/>
    <property type="evidence" value="ECO:0007669"/>
    <property type="project" value="InterPro"/>
</dbReference>
<evidence type="ECO:0000313" key="9">
    <source>
        <dbReference type="Proteomes" id="UP000094043"/>
    </source>
</evidence>
<dbReference type="RefSeq" id="XP_066070615.1">
    <property type="nucleotide sequence ID" value="XM_066214518.1"/>
</dbReference>
<feature type="region of interest" description="Disordered" evidence="7">
    <location>
        <begin position="507"/>
        <end position="557"/>
    </location>
</feature>
<reference evidence="8" key="2">
    <citation type="journal article" date="2022" name="Elife">
        <title>Obligate sexual reproduction of a homothallic fungus closely related to the Cryptococcus pathogenic species complex.</title>
        <authorList>
            <person name="Passer A.R."/>
            <person name="Clancey S.A."/>
            <person name="Shea T."/>
            <person name="David-Palma M."/>
            <person name="Averette A.F."/>
            <person name="Boekhout T."/>
            <person name="Porcel B.M."/>
            <person name="Nowrousian M."/>
            <person name="Cuomo C.A."/>
            <person name="Sun S."/>
            <person name="Heitman J."/>
            <person name="Coelho M.A."/>
        </authorList>
    </citation>
    <scope>NUCLEOTIDE SEQUENCE</scope>
    <source>
        <strain evidence="8">CBS 7841</strain>
    </source>
</reference>
<dbReference type="InterPro" id="IPR004601">
    <property type="entry name" value="UvdE"/>
</dbReference>
<dbReference type="SUPFAM" id="SSF51658">
    <property type="entry name" value="Xylose isomerase-like"/>
    <property type="match status" value="1"/>
</dbReference>
<evidence type="ECO:0000256" key="6">
    <source>
        <dbReference type="ARBA" id="ARBA00023204"/>
    </source>
</evidence>
<dbReference type="GO" id="GO:0005739">
    <property type="term" value="C:mitochondrion"/>
    <property type="evidence" value="ECO:0007669"/>
    <property type="project" value="TreeGrafter"/>
</dbReference>
<dbReference type="GO" id="GO:0005634">
    <property type="term" value="C:nucleus"/>
    <property type="evidence" value="ECO:0007669"/>
    <property type="project" value="TreeGrafter"/>
</dbReference>
<dbReference type="InterPro" id="IPR036237">
    <property type="entry name" value="Xyl_isomerase-like_sf"/>
</dbReference>
<dbReference type="AlphaFoldDB" id="A0AAJ8JWW0"/>
<organism evidence="8 9">
    <name type="scientific">Cryptococcus depauperatus CBS 7841</name>
    <dbReference type="NCBI Taxonomy" id="1295531"/>
    <lineage>
        <taxon>Eukaryota</taxon>
        <taxon>Fungi</taxon>
        <taxon>Dikarya</taxon>
        <taxon>Basidiomycota</taxon>
        <taxon>Agaricomycotina</taxon>
        <taxon>Tremellomycetes</taxon>
        <taxon>Tremellales</taxon>
        <taxon>Cryptococcaceae</taxon>
        <taxon>Cryptococcus</taxon>
    </lineage>
</organism>
<name>A0AAJ8JWW0_9TREE</name>
<dbReference type="KEGG" id="cdep:91089354"/>
<evidence type="ECO:0000256" key="1">
    <source>
        <dbReference type="ARBA" id="ARBA00022722"/>
    </source>
</evidence>
<keyword evidence="2 8" id="KW-0255">Endonuclease</keyword>
<dbReference type="GeneID" id="91089354"/>
<dbReference type="GO" id="GO:0004519">
    <property type="term" value="F:endonuclease activity"/>
    <property type="evidence" value="ECO:0007669"/>
    <property type="project" value="UniProtKB-KW"/>
</dbReference>
<evidence type="ECO:0000256" key="4">
    <source>
        <dbReference type="ARBA" id="ARBA00022769"/>
    </source>
</evidence>
<dbReference type="PANTHER" id="PTHR31290">
    <property type="entry name" value="UV-DAMAGE ENDONUCLEASE"/>
    <property type="match status" value="1"/>
</dbReference>
<sequence length="557" mass="63274">MNLVPLRTVQPLATSSAIRFSKTLLLPPSSYRLIFTNKSHQHPSAMPRKSSRQKLQISSVVNLKPARIQPAVNIGDSTEKSFMNDGELTPPELNANNVEDIVEVKTEEIVVDSKRKRTRTKKEVAQAKINIDLNKSESELSELSESVEKSRPKKKTAKKSRIAKDEPQYDENGNEIPKKPKRRKEYPKKVYDIPEVERKTTTFRGRLGYACLNTILRANKPDSIFCSRTCRIASIEEEGLELPKGLALMNARDLKTLIQWNEDNKIRFLRLSSEMFPFASHAKYGYTLEFADKELKEAGDLAKQYGHRLTMHPGQFTQLGSPKKAVVDASIRELEYQCELMDRMGLGPDGVMIIHMGGVYGDKESTLARFKENFETKCNDKIKARLVLENDEANDLFPISESLNIPIIFDYHHDALNPSSSPPSELIPRIKQVWDRRGIRMKQHLSEPRPGAESLMEKRAHADRCKELPADLPDDVDLMIEAKDKEQAVFELYRIYGLEDVIHDNLRPADPNPGMHTKGRKSNLKRKTKATGETDSVGDQIQLIDLEKEGNSEQVMT</sequence>
<dbReference type="NCBIfam" id="TIGR00629">
    <property type="entry name" value="uvde"/>
    <property type="match status" value="1"/>
</dbReference>
<keyword evidence="4" id="KW-0228">DNA excision</keyword>
<keyword evidence="1" id="KW-0540">Nuclease</keyword>
<keyword evidence="5" id="KW-0378">Hydrolase</keyword>
<dbReference type="Proteomes" id="UP000094043">
    <property type="component" value="Chromosome 6"/>
</dbReference>
<dbReference type="GO" id="GO:0016787">
    <property type="term" value="F:hydrolase activity"/>
    <property type="evidence" value="ECO:0007669"/>
    <property type="project" value="UniProtKB-KW"/>
</dbReference>
<dbReference type="PANTHER" id="PTHR31290:SF5">
    <property type="entry name" value="UV-DAMAGE ENDONUCLEASE"/>
    <property type="match status" value="1"/>
</dbReference>
<proteinExistence type="predicted"/>
<gene>
    <name evidence="8" type="ORF">L203_105145</name>
</gene>
<keyword evidence="3" id="KW-0227">DNA damage</keyword>
<keyword evidence="6" id="KW-0234">DNA repair</keyword>
<dbReference type="Pfam" id="PF03851">
    <property type="entry name" value="UvdE"/>
    <property type="match status" value="1"/>
</dbReference>
<feature type="compositionally biased region" description="Basic residues" evidence="7">
    <location>
        <begin position="151"/>
        <end position="161"/>
    </location>
</feature>
<evidence type="ECO:0000256" key="5">
    <source>
        <dbReference type="ARBA" id="ARBA00022801"/>
    </source>
</evidence>
<evidence type="ECO:0000256" key="2">
    <source>
        <dbReference type="ARBA" id="ARBA00022759"/>
    </source>
</evidence>
<feature type="compositionally biased region" description="Basic residues" evidence="7">
    <location>
        <begin position="517"/>
        <end position="529"/>
    </location>
</feature>
<accession>A0AAJ8JWW0</accession>
<dbReference type="Gene3D" id="3.20.20.150">
    <property type="entry name" value="Divalent-metal-dependent TIM barrel enzymes"/>
    <property type="match status" value="1"/>
</dbReference>